<evidence type="ECO:0000256" key="15">
    <source>
        <dbReference type="RuleBase" id="RU000304"/>
    </source>
</evidence>
<protein>
    <recommendedName>
        <fullName evidence="9">Cyclin-dependent kinase 2 homolog</fullName>
        <ecNumber evidence="2">2.7.11.22</ecNumber>
    </recommendedName>
    <alternativeName>
        <fullName evidence="10">Cell division control protein 2 homolog</fullName>
    </alternativeName>
    <alternativeName>
        <fullName evidence="11">cdc2-related kinase 2</fullName>
    </alternativeName>
</protein>
<dbReference type="InterPro" id="IPR050108">
    <property type="entry name" value="CDK"/>
</dbReference>
<dbReference type="PROSITE" id="PS00108">
    <property type="entry name" value="PROTEIN_KINASE_ST"/>
    <property type="match status" value="1"/>
</dbReference>
<reference evidence="17 18" key="1">
    <citation type="submission" date="2019-01" db="EMBL/GenBank/DDBJ databases">
        <title>Nuclear Genome Assembly of the Microalgal Biofuel strain Nannochloropsis salina CCMP1776.</title>
        <authorList>
            <person name="Hovde B."/>
        </authorList>
    </citation>
    <scope>NUCLEOTIDE SEQUENCE [LARGE SCALE GENOMIC DNA]</scope>
    <source>
        <strain evidence="17 18">CCMP1776</strain>
    </source>
</reference>
<dbReference type="FunFam" id="3.30.200.20:FF:000375">
    <property type="entry name" value="Cell division related protein kinase 2"/>
    <property type="match status" value="1"/>
</dbReference>
<evidence type="ECO:0000256" key="6">
    <source>
        <dbReference type="ARBA" id="ARBA00022777"/>
    </source>
</evidence>
<dbReference type="EMBL" id="SDOX01000018">
    <property type="protein sequence ID" value="TFJ84622.1"/>
    <property type="molecule type" value="Genomic_DNA"/>
</dbReference>
<dbReference type="PROSITE" id="PS50011">
    <property type="entry name" value="PROTEIN_KINASE_DOM"/>
    <property type="match status" value="1"/>
</dbReference>
<evidence type="ECO:0000256" key="13">
    <source>
        <dbReference type="ARBA" id="ARBA00048367"/>
    </source>
</evidence>
<dbReference type="Gene3D" id="1.10.510.10">
    <property type="entry name" value="Transferase(Phosphotransferase) domain 1"/>
    <property type="match status" value="1"/>
</dbReference>
<name>A0A4D9CZ11_9STRA</name>
<evidence type="ECO:0000256" key="14">
    <source>
        <dbReference type="PROSITE-ProRule" id="PRU10141"/>
    </source>
</evidence>
<dbReference type="GO" id="GO:0030332">
    <property type="term" value="F:cyclin binding"/>
    <property type="evidence" value="ECO:0007669"/>
    <property type="project" value="TreeGrafter"/>
</dbReference>
<comment type="caution">
    <text evidence="17">The sequence shown here is derived from an EMBL/GenBank/DDBJ whole genome shotgun (WGS) entry which is preliminary data.</text>
</comment>
<organism evidence="17 18">
    <name type="scientific">Nannochloropsis salina CCMP1776</name>
    <dbReference type="NCBI Taxonomy" id="1027361"/>
    <lineage>
        <taxon>Eukaryota</taxon>
        <taxon>Sar</taxon>
        <taxon>Stramenopiles</taxon>
        <taxon>Ochrophyta</taxon>
        <taxon>Eustigmatophyceae</taxon>
        <taxon>Eustigmatales</taxon>
        <taxon>Monodopsidaceae</taxon>
        <taxon>Microchloropsis</taxon>
        <taxon>Microchloropsis salina</taxon>
    </lineage>
</organism>
<proteinExistence type="inferred from homology"/>
<keyword evidence="7 14" id="KW-0067">ATP-binding</keyword>
<dbReference type="InterPro" id="IPR017441">
    <property type="entry name" value="Protein_kinase_ATP_BS"/>
</dbReference>
<dbReference type="GO" id="GO:0010468">
    <property type="term" value="P:regulation of gene expression"/>
    <property type="evidence" value="ECO:0007669"/>
    <property type="project" value="TreeGrafter"/>
</dbReference>
<dbReference type="InterPro" id="IPR008271">
    <property type="entry name" value="Ser/Thr_kinase_AS"/>
</dbReference>
<feature type="domain" description="Protein kinase" evidence="16">
    <location>
        <begin position="12"/>
        <end position="293"/>
    </location>
</feature>
<dbReference type="GO" id="GO:0005524">
    <property type="term" value="F:ATP binding"/>
    <property type="evidence" value="ECO:0007669"/>
    <property type="project" value="UniProtKB-UniRule"/>
</dbReference>
<evidence type="ECO:0000256" key="4">
    <source>
        <dbReference type="ARBA" id="ARBA00022679"/>
    </source>
</evidence>
<evidence type="ECO:0000256" key="3">
    <source>
        <dbReference type="ARBA" id="ARBA00022527"/>
    </source>
</evidence>
<keyword evidence="4" id="KW-0808">Transferase</keyword>
<evidence type="ECO:0000256" key="12">
    <source>
        <dbReference type="ARBA" id="ARBA00047811"/>
    </source>
</evidence>
<comment type="catalytic activity">
    <reaction evidence="13">
        <text>L-seryl-[protein] + ATP = O-phospho-L-seryl-[protein] + ADP + H(+)</text>
        <dbReference type="Rhea" id="RHEA:17989"/>
        <dbReference type="Rhea" id="RHEA-COMP:9863"/>
        <dbReference type="Rhea" id="RHEA-COMP:11604"/>
        <dbReference type="ChEBI" id="CHEBI:15378"/>
        <dbReference type="ChEBI" id="CHEBI:29999"/>
        <dbReference type="ChEBI" id="CHEBI:30616"/>
        <dbReference type="ChEBI" id="CHEBI:83421"/>
        <dbReference type="ChEBI" id="CHEBI:456216"/>
        <dbReference type="EC" id="2.7.11.22"/>
    </reaction>
</comment>
<dbReference type="GO" id="GO:0000307">
    <property type="term" value="C:cyclin-dependent protein kinase holoenzyme complex"/>
    <property type="evidence" value="ECO:0007669"/>
    <property type="project" value="TreeGrafter"/>
</dbReference>
<dbReference type="PANTHER" id="PTHR24056:SF254">
    <property type="entry name" value="CYCLIN-DEPENDENT KINASE 2"/>
    <property type="match status" value="1"/>
</dbReference>
<dbReference type="GO" id="GO:0010389">
    <property type="term" value="P:regulation of G2/M transition of mitotic cell cycle"/>
    <property type="evidence" value="ECO:0007669"/>
    <property type="project" value="TreeGrafter"/>
</dbReference>
<dbReference type="SUPFAM" id="SSF56112">
    <property type="entry name" value="Protein kinase-like (PK-like)"/>
    <property type="match status" value="1"/>
</dbReference>
<dbReference type="GO" id="GO:0005737">
    <property type="term" value="C:cytoplasm"/>
    <property type="evidence" value="ECO:0007669"/>
    <property type="project" value="TreeGrafter"/>
</dbReference>
<dbReference type="InterPro" id="IPR000719">
    <property type="entry name" value="Prot_kinase_dom"/>
</dbReference>
<evidence type="ECO:0000256" key="11">
    <source>
        <dbReference type="ARBA" id="ARBA00042858"/>
    </source>
</evidence>
<accession>A0A4D9CZ11</accession>
<evidence type="ECO:0000256" key="8">
    <source>
        <dbReference type="ARBA" id="ARBA00038543"/>
    </source>
</evidence>
<feature type="binding site" evidence="14">
    <location>
        <position position="41"/>
    </location>
    <ligand>
        <name>ATP</name>
        <dbReference type="ChEBI" id="CHEBI:30616"/>
    </ligand>
</feature>
<dbReference type="PROSITE" id="PS00107">
    <property type="entry name" value="PROTEIN_KINASE_ATP"/>
    <property type="match status" value="1"/>
</dbReference>
<dbReference type="EC" id="2.7.11.22" evidence="2"/>
<dbReference type="GO" id="GO:0000082">
    <property type="term" value="P:G1/S transition of mitotic cell cycle"/>
    <property type="evidence" value="ECO:0007669"/>
    <property type="project" value="TreeGrafter"/>
</dbReference>
<evidence type="ECO:0000256" key="9">
    <source>
        <dbReference type="ARBA" id="ARBA00039612"/>
    </source>
</evidence>
<evidence type="ECO:0000313" key="18">
    <source>
        <dbReference type="Proteomes" id="UP000355283"/>
    </source>
</evidence>
<dbReference type="AlphaFoldDB" id="A0A4D9CZ11"/>
<evidence type="ECO:0000256" key="5">
    <source>
        <dbReference type="ARBA" id="ARBA00022741"/>
    </source>
</evidence>
<dbReference type="GO" id="GO:0005634">
    <property type="term" value="C:nucleus"/>
    <property type="evidence" value="ECO:0007669"/>
    <property type="project" value="TreeGrafter"/>
</dbReference>
<sequence>MHIYLRYQKIEKNGGGNLGEGTYGVVYKARDKQTNDIVALKRIRLEMEDEGIPSTALREISLLQELRHPCIVELLDCVQSEGRLYLVFEFVDRDLKKYMEAQPGTLSRSVVKSFLFQIFHGLAFCHARGIMHRDLKPQNLLVSKEGRLKIADFGLARAFVPPIRPLTHEVVTLWYRPPEILLGSQTYAPPVDVWACGAIFVELLCKRAMFQGDSEVDQLFKIFRSLGTPSEETWPGVTALQDWNPAFPVWPPVKLTKYCPSIDEAGLDLLEKLVVLDPKSRISAKTALYHRYFDDLDKQQFRQ</sequence>
<evidence type="ECO:0000256" key="7">
    <source>
        <dbReference type="ARBA" id="ARBA00022840"/>
    </source>
</evidence>
<dbReference type="FunFam" id="1.10.510.10:FF:000706">
    <property type="entry name" value="Cyclin-dependent kinase 1"/>
    <property type="match status" value="1"/>
</dbReference>
<keyword evidence="18" id="KW-1185">Reference proteome</keyword>
<evidence type="ECO:0000256" key="2">
    <source>
        <dbReference type="ARBA" id="ARBA00012425"/>
    </source>
</evidence>
<keyword evidence="5 14" id="KW-0547">Nucleotide-binding</keyword>
<keyword evidence="6" id="KW-0418">Kinase</keyword>
<dbReference type="GO" id="GO:0007165">
    <property type="term" value="P:signal transduction"/>
    <property type="evidence" value="ECO:0007669"/>
    <property type="project" value="TreeGrafter"/>
</dbReference>
<dbReference type="SMART" id="SM00220">
    <property type="entry name" value="S_TKc"/>
    <property type="match status" value="1"/>
</dbReference>
<evidence type="ECO:0000259" key="16">
    <source>
        <dbReference type="PROSITE" id="PS50011"/>
    </source>
</evidence>
<evidence type="ECO:0000256" key="10">
    <source>
        <dbReference type="ARBA" id="ARBA00041902"/>
    </source>
</evidence>
<evidence type="ECO:0000313" key="17">
    <source>
        <dbReference type="EMBL" id="TFJ84622.1"/>
    </source>
</evidence>
<dbReference type="OrthoDB" id="1732493at2759"/>
<comment type="subunit">
    <text evidence="8">May form a complex composed of at least the catalytic subunit CRK2 and a cyclin.</text>
</comment>
<dbReference type="Proteomes" id="UP000355283">
    <property type="component" value="Unassembled WGS sequence"/>
</dbReference>
<evidence type="ECO:0000256" key="1">
    <source>
        <dbReference type="ARBA" id="ARBA00006485"/>
    </source>
</evidence>
<dbReference type="Pfam" id="PF00069">
    <property type="entry name" value="Pkinase"/>
    <property type="match status" value="1"/>
</dbReference>
<dbReference type="PANTHER" id="PTHR24056">
    <property type="entry name" value="CELL DIVISION PROTEIN KINASE"/>
    <property type="match status" value="1"/>
</dbReference>
<comment type="similarity">
    <text evidence="1">Belongs to the protein kinase superfamily. CMGC Ser/Thr protein kinase family. CDC2/CDKX subfamily.</text>
</comment>
<dbReference type="GO" id="GO:0004693">
    <property type="term" value="F:cyclin-dependent protein serine/threonine kinase activity"/>
    <property type="evidence" value="ECO:0007669"/>
    <property type="project" value="UniProtKB-EC"/>
</dbReference>
<gene>
    <name evidence="17" type="ORF">NSK_004087</name>
</gene>
<keyword evidence="3 15" id="KW-0723">Serine/threonine-protein kinase</keyword>
<comment type="catalytic activity">
    <reaction evidence="12">
        <text>L-threonyl-[protein] + ATP = O-phospho-L-threonyl-[protein] + ADP + H(+)</text>
        <dbReference type="Rhea" id="RHEA:46608"/>
        <dbReference type="Rhea" id="RHEA-COMP:11060"/>
        <dbReference type="Rhea" id="RHEA-COMP:11605"/>
        <dbReference type="ChEBI" id="CHEBI:15378"/>
        <dbReference type="ChEBI" id="CHEBI:30013"/>
        <dbReference type="ChEBI" id="CHEBI:30616"/>
        <dbReference type="ChEBI" id="CHEBI:61977"/>
        <dbReference type="ChEBI" id="CHEBI:456216"/>
        <dbReference type="EC" id="2.7.11.22"/>
    </reaction>
</comment>
<dbReference type="Gene3D" id="3.30.200.20">
    <property type="entry name" value="Phosphorylase Kinase, domain 1"/>
    <property type="match status" value="1"/>
</dbReference>
<dbReference type="InterPro" id="IPR011009">
    <property type="entry name" value="Kinase-like_dom_sf"/>
</dbReference>